<dbReference type="InterPro" id="IPR003439">
    <property type="entry name" value="ABC_transporter-like_ATP-bd"/>
</dbReference>
<keyword evidence="8" id="KW-0472">Membrane</keyword>
<dbReference type="GO" id="GO:0005524">
    <property type="term" value="F:ATP binding"/>
    <property type="evidence" value="ECO:0007669"/>
    <property type="project" value="UniProtKB-KW"/>
</dbReference>
<dbReference type="PANTHER" id="PTHR43553">
    <property type="entry name" value="HEAVY METAL TRANSPORTER"/>
    <property type="match status" value="1"/>
</dbReference>
<evidence type="ECO:0000256" key="7">
    <source>
        <dbReference type="ARBA" id="ARBA00022967"/>
    </source>
</evidence>
<dbReference type="InterPro" id="IPR027417">
    <property type="entry name" value="P-loop_NTPase"/>
</dbReference>
<evidence type="ECO:0000256" key="1">
    <source>
        <dbReference type="ARBA" id="ARBA00004202"/>
    </source>
</evidence>
<dbReference type="SUPFAM" id="SSF52540">
    <property type="entry name" value="P-loop containing nucleoside triphosphate hydrolases"/>
    <property type="match status" value="1"/>
</dbReference>
<keyword evidence="7" id="KW-1278">Translocase</keyword>
<keyword evidence="5" id="KW-0547">Nucleotide-binding</keyword>
<name>B2A6G5_NATTJ</name>
<dbReference type="PROSITE" id="PS50893">
    <property type="entry name" value="ABC_TRANSPORTER_2"/>
    <property type="match status" value="1"/>
</dbReference>
<dbReference type="Pfam" id="PF00005">
    <property type="entry name" value="ABC_tran"/>
    <property type="match status" value="1"/>
</dbReference>
<evidence type="ECO:0000313" key="10">
    <source>
        <dbReference type="EMBL" id="ACB85498.1"/>
    </source>
</evidence>
<dbReference type="Proteomes" id="UP000001683">
    <property type="component" value="Chromosome"/>
</dbReference>
<dbReference type="GO" id="GO:0043190">
    <property type="term" value="C:ATP-binding cassette (ABC) transporter complex"/>
    <property type="evidence" value="ECO:0007669"/>
    <property type="project" value="TreeGrafter"/>
</dbReference>
<dbReference type="HOGENOM" id="CLU_000604_1_22_9"/>
<dbReference type="Gene3D" id="3.40.50.300">
    <property type="entry name" value="P-loop containing nucleotide triphosphate hydrolases"/>
    <property type="match status" value="1"/>
</dbReference>
<dbReference type="RefSeq" id="WP_012448358.1">
    <property type="nucleotide sequence ID" value="NC_010718.1"/>
</dbReference>
<evidence type="ECO:0000313" key="11">
    <source>
        <dbReference type="Proteomes" id="UP000001683"/>
    </source>
</evidence>
<dbReference type="InParanoid" id="B2A6G5"/>
<dbReference type="PANTHER" id="PTHR43553:SF24">
    <property type="entry name" value="ENERGY-COUPLING FACTOR TRANSPORTER ATP-BINDING PROTEIN ECFA1"/>
    <property type="match status" value="1"/>
</dbReference>
<dbReference type="InterPro" id="IPR003593">
    <property type="entry name" value="AAA+_ATPase"/>
</dbReference>
<reference evidence="10 11" key="1">
    <citation type="submission" date="2008-04" db="EMBL/GenBank/DDBJ databases">
        <title>Complete sequence of chromosome of Natranaerobius thermophilus JW/NM-WN-LF.</title>
        <authorList>
            <consortium name="US DOE Joint Genome Institute"/>
            <person name="Copeland A."/>
            <person name="Lucas S."/>
            <person name="Lapidus A."/>
            <person name="Glavina del Rio T."/>
            <person name="Dalin E."/>
            <person name="Tice H."/>
            <person name="Bruce D."/>
            <person name="Goodwin L."/>
            <person name="Pitluck S."/>
            <person name="Chertkov O."/>
            <person name="Brettin T."/>
            <person name="Detter J.C."/>
            <person name="Han C."/>
            <person name="Kuske C.R."/>
            <person name="Schmutz J."/>
            <person name="Larimer F."/>
            <person name="Land M."/>
            <person name="Hauser L."/>
            <person name="Kyrpides N."/>
            <person name="Lykidis A."/>
            <person name="Mesbah N.M."/>
            <person name="Wiegel J."/>
        </authorList>
    </citation>
    <scope>NUCLEOTIDE SEQUENCE [LARGE SCALE GENOMIC DNA]</scope>
    <source>
        <strain evidence="11">ATCC BAA-1301 / DSM 18059 / JW/NM-WN-LF</strain>
    </source>
</reference>
<dbReference type="CDD" id="cd03225">
    <property type="entry name" value="ABC_cobalt_CbiO_domain1"/>
    <property type="match status" value="1"/>
</dbReference>
<evidence type="ECO:0000256" key="5">
    <source>
        <dbReference type="ARBA" id="ARBA00022741"/>
    </source>
</evidence>
<reference evidence="10 11" key="2">
    <citation type="journal article" date="2011" name="J. Bacteriol.">
        <title>Complete genome sequence of the anaerobic, halophilic alkalithermophile Natranaerobius thermophilus JW/NM-WN-LF.</title>
        <authorList>
            <person name="Zhao B."/>
            <person name="Mesbah N.M."/>
            <person name="Dalin E."/>
            <person name="Goodwin L."/>
            <person name="Nolan M."/>
            <person name="Pitluck S."/>
            <person name="Chertkov O."/>
            <person name="Brettin T.S."/>
            <person name="Han J."/>
            <person name="Larimer F.W."/>
            <person name="Land M.L."/>
            <person name="Hauser L."/>
            <person name="Kyrpides N."/>
            <person name="Wiegel J."/>
        </authorList>
    </citation>
    <scope>NUCLEOTIDE SEQUENCE [LARGE SCALE GENOMIC DNA]</scope>
    <source>
        <strain evidence="11">ATCC BAA-1301 / DSM 18059 / JW/NM-WN-LF</strain>
    </source>
</reference>
<dbReference type="GO" id="GO:0042626">
    <property type="term" value="F:ATPase-coupled transmembrane transporter activity"/>
    <property type="evidence" value="ECO:0007669"/>
    <property type="project" value="TreeGrafter"/>
</dbReference>
<dbReference type="SMART" id="SM00382">
    <property type="entry name" value="AAA"/>
    <property type="match status" value="1"/>
</dbReference>
<dbReference type="InterPro" id="IPR015856">
    <property type="entry name" value="ABC_transpr_CbiO/EcfA_su"/>
</dbReference>
<dbReference type="GO" id="GO:0016887">
    <property type="term" value="F:ATP hydrolysis activity"/>
    <property type="evidence" value="ECO:0007669"/>
    <property type="project" value="InterPro"/>
</dbReference>
<keyword evidence="6" id="KW-0067">ATP-binding</keyword>
<accession>B2A6G5</accession>
<comment type="subcellular location">
    <subcellularLocation>
        <location evidence="1">Cell membrane</location>
        <topology evidence="1">Peripheral membrane protein</topology>
    </subcellularLocation>
</comment>
<organism evidence="10 11">
    <name type="scientific">Natranaerobius thermophilus (strain ATCC BAA-1301 / DSM 18059 / JW/NM-WN-LF)</name>
    <dbReference type="NCBI Taxonomy" id="457570"/>
    <lineage>
        <taxon>Bacteria</taxon>
        <taxon>Bacillati</taxon>
        <taxon>Bacillota</taxon>
        <taxon>Clostridia</taxon>
        <taxon>Natranaerobiales</taxon>
        <taxon>Natranaerobiaceae</taxon>
        <taxon>Natranaerobius</taxon>
    </lineage>
</organism>
<gene>
    <name evidence="10" type="ordered locus">Nther_1927</name>
</gene>
<dbReference type="EMBL" id="CP001034">
    <property type="protein sequence ID" value="ACB85498.1"/>
    <property type="molecule type" value="Genomic_DNA"/>
</dbReference>
<dbReference type="InterPro" id="IPR050095">
    <property type="entry name" value="ECF_ABC_transporter_ATP-bd"/>
</dbReference>
<dbReference type="InterPro" id="IPR017871">
    <property type="entry name" value="ABC_transporter-like_CS"/>
</dbReference>
<protein>
    <submittedName>
        <fullName evidence="10">ABC transporter related</fullName>
    </submittedName>
</protein>
<dbReference type="OrthoDB" id="9784332at2"/>
<sequence>MDPIIIVRDLKHVYSDGTTVQISNQKSLIAHRGEKLAILGANGTGKTTILSVIIGLTKPTQGQVEVAGLIPGKQFNRLRHKLGVVLQNVDEQIIGPRVYDDIAFTLRQAKVARDQIEREVNRVASLLGIEHILHKIPHYLSGGEKQKVALAGALVHKPELLILDEPLDSLDSKSHEEVEKILNWINDEYGVTVLLTTHDLNWVAGWADNVYVLSKGEILARGKPDEILIDLDKLHQAGLHPPMLVMLFHRLRQRGYQVDIPVTLDQAEYYLKGINNT</sequence>
<evidence type="ECO:0000256" key="8">
    <source>
        <dbReference type="ARBA" id="ARBA00023136"/>
    </source>
</evidence>
<evidence type="ECO:0000259" key="9">
    <source>
        <dbReference type="PROSITE" id="PS50893"/>
    </source>
</evidence>
<keyword evidence="11" id="KW-1185">Reference proteome</keyword>
<evidence type="ECO:0000256" key="2">
    <source>
        <dbReference type="ARBA" id="ARBA00005417"/>
    </source>
</evidence>
<dbReference type="STRING" id="457570.Nther_1927"/>
<comment type="similarity">
    <text evidence="2">Belongs to the ABC transporter superfamily.</text>
</comment>
<dbReference type="AlphaFoldDB" id="B2A6G5"/>
<evidence type="ECO:0000256" key="4">
    <source>
        <dbReference type="ARBA" id="ARBA00022475"/>
    </source>
</evidence>
<evidence type="ECO:0000256" key="6">
    <source>
        <dbReference type="ARBA" id="ARBA00022840"/>
    </source>
</evidence>
<proteinExistence type="inferred from homology"/>
<keyword evidence="3" id="KW-0813">Transport</keyword>
<dbReference type="eggNOG" id="COG1122">
    <property type="taxonomic scope" value="Bacteria"/>
</dbReference>
<dbReference type="PROSITE" id="PS00211">
    <property type="entry name" value="ABC_TRANSPORTER_1"/>
    <property type="match status" value="1"/>
</dbReference>
<dbReference type="KEGG" id="nth:Nther_1927"/>
<evidence type="ECO:0000256" key="3">
    <source>
        <dbReference type="ARBA" id="ARBA00022448"/>
    </source>
</evidence>
<feature type="domain" description="ABC transporter" evidence="9">
    <location>
        <begin position="5"/>
        <end position="240"/>
    </location>
</feature>
<keyword evidence="4" id="KW-1003">Cell membrane</keyword>